<reference evidence="1 2" key="1">
    <citation type="submission" date="2024-09" db="EMBL/GenBank/DDBJ databases">
        <title>Aeromonas strains Genome sequencing and assembly.</title>
        <authorList>
            <person name="Hu X."/>
            <person name="Tang B."/>
        </authorList>
    </citation>
    <scope>NUCLEOTIDE SEQUENCE [LARGE SCALE GENOMIC DNA]</scope>
    <source>
        <strain evidence="1 2">NB23SCDHY001</strain>
    </source>
</reference>
<comment type="caution">
    <text evidence="1">The sequence shown here is derived from an EMBL/GenBank/DDBJ whole genome shotgun (WGS) entry which is preliminary data.</text>
</comment>
<evidence type="ECO:0000313" key="1">
    <source>
        <dbReference type="EMBL" id="MFM4893302.1"/>
    </source>
</evidence>
<gene>
    <name evidence="1" type="ORF">ACEUDJ_10560</name>
</gene>
<dbReference type="EMBL" id="JBGXBU010000003">
    <property type="protein sequence ID" value="MFM4893302.1"/>
    <property type="molecule type" value="Genomic_DNA"/>
</dbReference>
<dbReference type="RefSeq" id="WP_042001102.1">
    <property type="nucleotide sequence ID" value="NZ_CDBT01000061.1"/>
</dbReference>
<keyword evidence="2" id="KW-1185">Reference proteome</keyword>
<sequence length="82" mass="9548">MTVNELRQLYRQQGIHEAEIIHDAVLPGWTVEFRGEGGRLFELTDSFGLPLSFGTVEEAREHIHKVADCPIQVEHLYHFFER</sequence>
<name>A0ABW9GR67_9GAMM</name>
<dbReference type="GeneID" id="97220411"/>
<evidence type="ECO:0000313" key="2">
    <source>
        <dbReference type="Proteomes" id="UP001630969"/>
    </source>
</evidence>
<organism evidence="1 2">
    <name type="scientific">Aeromonas bivalvium</name>
    <dbReference type="NCBI Taxonomy" id="440079"/>
    <lineage>
        <taxon>Bacteria</taxon>
        <taxon>Pseudomonadati</taxon>
        <taxon>Pseudomonadota</taxon>
        <taxon>Gammaproteobacteria</taxon>
        <taxon>Aeromonadales</taxon>
        <taxon>Aeromonadaceae</taxon>
        <taxon>Aeromonas</taxon>
    </lineage>
</organism>
<evidence type="ECO:0008006" key="3">
    <source>
        <dbReference type="Google" id="ProtNLM"/>
    </source>
</evidence>
<protein>
    <recommendedName>
        <fullName evidence="3">Thymidylate kinase</fullName>
    </recommendedName>
</protein>
<dbReference type="Proteomes" id="UP001630969">
    <property type="component" value="Unassembled WGS sequence"/>
</dbReference>
<accession>A0ABW9GR67</accession>
<proteinExistence type="predicted"/>